<proteinExistence type="predicted"/>
<dbReference type="STRING" id="197479.BFW38_04325"/>
<feature type="region of interest" description="Disordered" evidence="1">
    <location>
        <begin position="87"/>
        <end position="164"/>
    </location>
</feature>
<evidence type="ECO:0000256" key="1">
    <source>
        <dbReference type="SAM" id="MobiDB-lite"/>
    </source>
</evidence>
<dbReference type="Pfam" id="PF14333">
    <property type="entry name" value="DUF4389"/>
    <property type="match status" value="1"/>
</dbReference>
<dbReference type="OrthoDB" id="5766995at2"/>
<gene>
    <name evidence="3" type="ORF">BFW38_04325</name>
</gene>
<evidence type="ECO:0008006" key="5">
    <source>
        <dbReference type="Google" id="ProtNLM"/>
    </source>
</evidence>
<evidence type="ECO:0000313" key="4">
    <source>
        <dbReference type="Proteomes" id="UP000094291"/>
    </source>
</evidence>
<reference evidence="3 4" key="1">
    <citation type="submission" date="2016-08" db="EMBL/GenBank/DDBJ databases">
        <authorList>
            <person name="Seilhamer J.J."/>
        </authorList>
    </citation>
    <scope>NUCLEOTIDE SEQUENCE [LARGE SCALE GENOMIC DNA]</scope>
    <source>
        <strain evidence="3 4">PH27A</strain>
    </source>
</reference>
<name>A0A1E2V7J9_9GAMM</name>
<organism evidence="3 4">
    <name type="scientific">Terasakiispira papahanaumokuakeensis</name>
    <dbReference type="NCBI Taxonomy" id="197479"/>
    <lineage>
        <taxon>Bacteria</taxon>
        <taxon>Pseudomonadati</taxon>
        <taxon>Pseudomonadota</taxon>
        <taxon>Gammaproteobacteria</taxon>
        <taxon>Oceanospirillales</taxon>
        <taxon>Terasakiispira</taxon>
    </lineage>
</organism>
<keyword evidence="2" id="KW-0812">Transmembrane</keyword>
<keyword evidence="4" id="KW-1185">Reference proteome</keyword>
<keyword evidence="2" id="KW-1133">Transmembrane helix</keyword>
<dbReference type="Proteomes" id="UP000094291">
    <property type="component" value="Unassembled WGS sequence"/>
</dbReference>
<feature type="compositionally biased region" description="Low complexity" evidence="1">
    <location>
        <begin position="117"/>
        <end position="129"/>
    </location>
</feature>
<evidence type="ECO:0000313" key="3">
    <source>
        <dbReference type="EMBL" id="ODC02893.1"/>
    </source>
</evidence>
<dbReference type="AlphaFoldDB" id="A0A1E2V7J9"/>
<feature type="compositionally biased region" description="Basic and acidic residues" evidence="1">
    <location>
        <begin position="130"/>
        <end position="142"/>
    </location>
</feature>
<dbReference type="RefSeq" id="WP_068997288.1">
    <property type="nucleotide sequence ID" value="NZ_MDTQ01000001.1"/>
</dbReference>
<dbReference type="InterPro" id="IPR025498">
    <property type="entry name" value="DUF4389"/>
</dbReference>
<dbReference type="EMBL" id="MDTQ01000001">
    <property type="protein sequence ID" value="ODC02893.1"/>
    <property type="molecule type" value="Genomic_DNA"/>
</dbReference>
<evidence type="ECO:0000256" key="2">
    <source>
        <dbReference type="SAM" id="Phobius"/>
    </source>
</evidence>
<keyword evidence="2" id="KW-0472">Membrane</keyword>
<comment type="caution">
    <text evidence="3">The sequence shown here is derived from an EMBL/GenBank/DDBJ whole genome shotgun (WGS) entry which is preliminary data.</text>
</comment>
<feature type="transmembrane region" description="Helical" evidence="2">
    <location>
        <begin position="20"/>
        <end position="45"/>
    </location>
</feature>
<protein>
    <recommendedName>
        <fullName evidence="5">Glucose-1-phosphate thymidylyltransferase</fullName>
    </recommendedName>
</protein>
<accession>A0A1E2V7J9</accession>
<sequence>MNEPKPSLMKDEQFWLRLPFMLLFFLAYQITELVIFGVILIQLLYRMLMGERQMQLLRFGAQLSQYAYECFRYLTFNTETKPFPFAEWPLGEAPERNPYMPTAETSTTDGVATTGRAATTQEASTSTSASEEKTSKVDHSQDSLDEGADAESGQTGSHPADPRA</sequence>